<name>A0ABV8QUH7_9BACT</name>
<keyword evidence="1" id="KW-0732">Signal</keyword>
<sequence length="342" mass="37612">MKNIYILLAIIFCLSSFSTAAQDLNFSQFYEMPLLRNPALAGIYKGDLRISAAYRNQWQSVTTPYTSQALGLETKFAVNENSDNYIALGLQFTNDVAGDAKLGKTQILPTLTFHKSLAEESDTYLSLGFMGGPVQQRFDVSKLQFDDQFVNGAYSASNGTQQVLTNTNVTYIDAGVGVLFSSTVGDGIKYYVGASLFHFNKPKVAFDKTNNIILNKKLMVNGGLSIPTSDYDKLIVYGDYFTQGGSNQMQGGLMYQHDLVQQDEDEAISLAAGAMLRWNDAVIPVVKLNYYNVGVGMTYDVNISKLKTASQLRGGFELTLTYTNFLNIRNSSVAKTRCPAAL</sequence>
<dbReference type="NCBIfam" id="TIGR03519">
    <property type="entry name" value="T9SS_PorP_fam"/>
    <property type="match status" value="1"/>
</dbReference>
<dbReference type="Proteomes" id="UP001595907">
    <property type="component" value="Unassembled WGS sequence"/>
</dbReference>
<feature type="signal peptide" evidence="1">
    <location>
        <begin position="1"/>
        <end position="20"/>
    </location>
</feature>
<dbReference type="RefSeq" id="WP_379709746.1">
    <property type="nucleotide sequence ID" value="NZ_JBHSCZ010000002.1"/>
</dbReference>
<organism evidence="2 3">
    <name type="scientific">Ferruginibacter yonginensis</name>
    <dbReference type="NCBI Taxonomy" id="1310416"/>
    <lineage>
        <taxon>Bacteria</taxon>
        <taxon>Pseudomonadati</taxon>
        <taxon>Bacteroidota</taxon>
        <taxon>Chitinophagia</taxon>
        <taxon>Chitinophagales</taxon>
        <taxon>Chitinophagaceae</taxon>
        <taxon>Ferruginibacter</taxon>
    </lineage>
</organism>
<keyword evidence="3" id="KW-1185">Reference proteome</keyword>
<dbReference type="Pfam" id="PF11751">
    <property type="entry name" value="PorP_SprF"/>
    <property type="match status" value="1"/>
</dbReference>
<accession>A0ABV8QUH7</accession>
<comment type="caution">
    <text evidence="2">The sequence shown here is derived from an EMBL/GenBank/DDBJ whole genome shotgun (WGS) entry which is preliminary data.</text>
</comment>
<dbReference type="InterPro" id="IPR019861">
    <property type="entry name" value="PorP/SprF_Bacteroidetes"/>
</dbReference>
<protein>
    <submittedName>
        <fullName evidence="2">PorP/SprF family type IX secretion system membrane protein</fullName>
    </submittedName>
</protein>
<gene>
    <name evidence="2" type="ORF">ACFOWM_10615</name>
</gene>
<proteinExistence type="predicted"/>
<reference evidence="3" key="1">
    <citation type="journal article" date="2019" name="Int. J. Syst. Evol. Microbiol.">
        <title>The Global Catalogue of Microorganisms (GCM) 10K type strain sequencing project: providing services to taxonomists for standard genome sequencing and annotation.</title>
        <authorList>
            <consortium name="The Broad Institute Genomics Platform"/>
            <consortium name="The Broad Institute Genome Sequencing Center for Infectious Disease"/>
            <person name="Wu L."/>
            <person name="Ma J."/>
        </authorList>
    </citation>
    <scope>NUCLEOTIDE SEQUENCE [LARGE SCALE GENOMIC DNA]</scope>
    <source>
        <strain evidence="3">CECT 8289</strain>
    </source>
</reference>
<evidence type="ECO:0000256" key="1">
    <source>
        <dbReference type="SAM" id="SignalP"/>
    </source>
</evidence>
<feature type="chain" id="PRO_5045966766" evidence="1">
    <location>
        <begin position="21"/>
        <end position="342"/>
    </location>
</feature>
<evidence type="ECO:0000313" key="2">
    <source>
        <dbReference type="EMBL" id="MFC4263333.1"/>
    </source>
</evidence>
<dbReference type="EMBL" id="JBHSCZ010000002">
    <property type="protein sequence ID" value="MFC4263333.1"/>
    <property type="molecule type" value="Genomic_DNA"/>
</dbReference>
<evidence type="ECO:0000313" key="3">
    <source>
        <dbReference type="Proteomes" id="UP001595907"/>
    </source>
</evidence>